<dbReference type="EMBL" id="JRQD01000002">
    <property type="protein sequence ID" value="KGM07136.1"/>
    <property type="molecule type" value="Genomic_DNA"/>
</dbReference>
<dbReference type="InterPro" id="IPR036388">
    <property type="entry name" value="WH-like_DNA-bd_sf"/>
</dbReference>
<evidence type="ECO:0000313" key="3">
    <source>
        <dbReference type="Proteomes" id="UP000029999"/>
    </source>
</evidence>
<evidence type="ECO:0000259" key="1">
    <source>
        <dbReference type="Pfam" id="PF12727"/>
    </source>
</evidence>
<dbReference type="AlphaFoldDB" id="A0A0A0BGQ0"/>
<comment type="caution">
    <text evidence="2">The sequence shown here is derived from an EMBL/GenBank/DDBJ whole genome shotgun (WGS) entry which is preliminary data.</text>
</comment>
<organism evidence="2 3">
    <name type="scientific">Methylophaga thiooxydans</name>
    <dbReference type="NCBI Taxonomy" id="392484"/>
    <lineage>
        <taxon>Bacteria</taxon>
        <taxon>Pseudomonadati</taxon>
        <taxon>Pseudomonadota</taxon>
        <taxon>Gammaproteobacteria</taxon>
        <taxon>Thiotrichales</taxon>
        <taxon>Piscirickettsiaceae</taxon>
        <taxon>Methylophaga</taxon>
    </lineage>
</organism>
<dbReference type="Pfam" id="PF12727">
    <property type="entry name" value="PBP_like"/>
    <property type="match status" value="1"/>
</dbReference>
<name>A0A0A0BGQ0_9GAMM</name>
<feature type="domain" description="PBP" evidence="1">
    <location>
        <begin position="140"/>
        <end position="326"/>
    </location>
</feature>
<dbReference type="PANTHER" id="PTHR38431">
    <property type="entry name" value="BLL2305 PROTEIN"/>
    <property type="match status" value="1"/>
</dbReference>
<evidence type="ECO:0000313" key="2">
    <source>
        <dbReference type="EMBL" id="KGM07136.1"/>
    </source>
</evidence>
<dbReference type="SUPFAM" id="SSF46785">
    <property type="entry name" value="Winged helix' DNA-binding domain"/>
    <property type="match status" value="1"/>
</dbReference>
<dbReference type="PANTHER" id="PTHR38431:SF1">
    <property type="entry name" value="BLL2305 PROTEIN"/>
    <property type="match status" value="1"/>
</dbReference>
<dbReference type="SUPFAM" id="SSF53850">
    <property type="entry name" value="Periplasmic binding protein-like II"/>
    <property type="match status" value="1"/>
</dbReference>
<accession>A0A0A0BGQ0</accession>
<dbReference type="Gene3D" id="1.10.10.10">
    <property type="entry name" value="Winged helix-like DNA-binding domain superfamily/Winged helix DNA-binding domain"/>
    <property type="match status" value="1"/>
</dbReference>
<dbReference type="Proteomes" id="UP000029999">
    <property type="component" value="Unassembled WGS sequence"/>
</dbReference>
<sequence length="356" mass="40001">MDIKIKLHWQLSQHGETHNIDTVLFKMLEAVQTLGSLKKATDKIQVSYRFAWGLLNKWENRLGQPLVILERGRGAKLSPIGEKLMHANRHLSATFSPELDNYSTQFKREFESLLDDSRGTGFNIFASHGLAIGTLRDLINQQSDVQLDLHFHGSLDSLRALRNRECHIAGFHIPEGELGKQIMADYLELISDESHQLIYVIKRNQGLMMAKGNPKNIEGIPSLTQADVTFINRQADSGTRLLLDQLLKTENISGLQIKGYQHEEFTHMAVAAMVASGAADVGFGIAPMADKFNLEFLPQVWEHYCLAVPKQLIGNERVNEIISLLQSEAFHNKLAGFSGYDTTRSGERVDFSDIFS</sequence>
<reference evidence="2 3" key="1">
    <citation type="submission" date="2014-09" db="EMBL/GenBank/DDBJ databases">
        <authorList>
            <person name="Grob C."/>
            <person name="Taubert M."/>
            <person name="Howat A.M."/>
            <person name="Burns O.J."/>
            <person name="Dixon J.L."/>
            <person name="Chen Y."/>
            <person name="Murrell J.C."/>
        </authorList>
    </citation>
    <scope>NUCLEOTIDE SEQUENCE [LARGE SCALE GENOMIC DNA]</scope>
    <source>
        <strain evidence="2">L4</strain>
    </source>
</reference>
<gene>
    <name evidence="2" type="primary">moeA</name>
    <name evidence="2" type="ORF">LP43_0744</name>
</gene>
<dbReference type="RefSeq" id="WP_036312229.1">
    <property type="nucleotide sequence ID" value="NZ_JRQD01000002.1"/>
</dbReference>
<dbReference type="InterPro" id="IPR036390">
    <property type="entry name" value="WH_DNA-bd_sf"/>
</dbReference>
<dbReference type="InterPro" id="IPR024370">
    <property type="entry name" value="PBP_domain"/>
</dbReference>
<protein>
    <submittedName>
        <fullName evidence="2">Molybdopterin biosynthesis protein MoeA/Periplasmic molybdate-binding domain</fullName>
    </submittedName>
</protein>
<proteinExistence type="predicted"/>
<dbReference type="STRING" id="392484.LP43_0744"/>